<evidence type="ECO:0000313" key="2">
    <source>
        <dbReference type="EMBL" id="KIZ18056.1"/>
    </source>
</evidence>
<dbReference type="Proteomes" id="UP000032458">
    <property type="component" value="Unassembled WGS sequence"/>
</dbReference>
<comment type="caution">
    <text evidence="2">The sequence shown here is derived from an EMBL/GenBank/DDBJ whole genome shotgun (WGS) entry which is preliminary data.</text>
</comment>
<reference evidence="2 3" key="1">
    <citation type="submission" date="2014-09" db="EMBL/GenBank/DDBJ databases">
        <title>Draft genome sequence of Streptomyces natalensis ATCC 27448, producer of the antifungal pimaricin.</title>
        <authorList>
            <person name="Mendes M.V."/>
            <person name="Beites T."/>
            <person name="Pires S."/>
            <person name="Santos C.L."/>
            <person name="Moradas-Ferreira P."/>
        </authorList>
    </citation>
    <scope>NUCLEOTIDE SEQUENCE [LARGE SCALE GENOMIC DNA]</scope>
    <source>
        <strain evidence="2 3">ATCC 27448</strain>
    </source>
</reference>
<name>A0A0D7CPQ9_9ACTN</name>
<organism evidence="2 3">
    <name type="scientific">Streptomyces natalensis ATCC 27448</name>
    <dbReference type="NCBI Taxonomy" id="1240678"/>
    <lineage>
        <taxon>Bacteria</taxon>
        <taxon>Bacillati</taxon>
        <taxon>Actinomycetota</taxon>
        <taxon>Actinomycetes</taxon>
        <taxon>Kitasatosporales</taxon>
        <taxon>Streptomycetaceae</taxon>
        <taxon>Streptomyces</taxon>
    </lineage>
</organism>
<dbReference type="RefSeq" id="WP_030063745.1">
    <property type="nucleotide sequence ID" value="NZ_JRKI01000012.1"/>
</dbReference>
<keyword evidence="3" id="KW-1185">Reference proteome</keyword>
<feature type="domain" description="Outer membrane channel protein CpnT-like N-terminal" evidence="1">
    <location>
        <begin position="11"/>
        <end position="144"/>
    </location>
</feature>
<dbReference type="PATRIC" id="fig|1240678.4.peg.2167"/>
<accession>A0A0D7CPQ9</accession>
<protein>
    <recommendedName>
        <fullName evidence="1">Outer membrane channel protein CpnT-like N-terminal domain-containing protein</fullName>
    </recommendedName>
</protein>
<dbReference type="InterPro" id="IPR057746">
    <property type="entry name" value="CpnT-like_N"/>
</dbReference>
<dbReference type="Pfam" id="PF25547">
    <property type="entry name" value="WXG100_2"/>
    <property type="match status" value="1"/>
</dbReference>
<evidence type="ECO:0000259" key="1">
    <source>
        <dbReference type="Pfam" id="PF25547"/>
    </source>
</evidence>
<evidence type="ECO:0000313" key="3">
    <source>
        <dbReference type="Proteomes" id="UP000032458"/>
    </source>
</evidence>
<dbReference type="EMBL" id="JRKI01000012">
    <property type="protein sequence ID" value="KIZ18056.1"/>
    <property type="molecule type" value="Genomic_DNA"/>
</dbReference>
<gene>
    <name evidence="2" type="ORF">SNA_10350</name>
</gene>
<dbReference type="AlphaFoldDB" id="A0A0D7CPQ9"/>
<proteinExistence type="predicted"/>
<sequence>MAIELPDGLVWVMDLLGLNWPQVNEDKVREFAGHVREFAANLEKSHGAASDSIKAMGEHYQAASYDQLVEQWSQMSSSHMTELVDVCNTAASVLDIAAVAIVGAKMAVIAELIVMAAEFIADQVAAVFTFGLAEAAEVALIAATKKIVDVILKEVEQRIIGELVEQATQPLQQAVEKAVSGLVFKGAEKALGVASGGGAGSGYTIHPDELLTHASKFKSHAEDVAGHAAKFATATEGMSFS</sequence>